<keyword evidence="3" id="KW-1185">Reference proteome</keyword>
<evidence type="ECO:0000256" key="1">
    <source>
        <dbReference type="SAM" id="MobiDB-lite"/>
    </source>
</evidence>
<dbReference type="InParanoid" id="A0A078AXG3"/>
<dbReference type="EMBL" id="CCKQ01014167">
    <property type="protein sequence ID" value="CDW85917.1"/>
    <property type="molecule type" value="Genomic_DNA"/>
</dbReference>
<dbReference type="AlphaFoldDB" id="A0A078AXG3"/>
<proteinExistence type="predicted"/>
<accession>A0A078AXG3</accession>
<gene>
    <name evidence="2" type="primary">Contig10733.g11483</name>
    <name evidence="2" type="ORF">STYLEM_15007</name>
</gene>
<evidence type="ECO:0000313" key="2">
    <source>
        <dbReference type="EMBL" id="CDW85917.1"/>
    </source>
</evidence>
<feature type="region of interest" description="Disordered" evidence="1">
    <location>
        <begin position="1"/>
        <end position="51"/>
    </location>
</feature>
<organism evidence="2 3">
    <name type="scientific">Stylonychia lemnae</name>
    <name type="common">Ciliate</name>
    <dbReference type="NCBI Taxonomy" id="5949"/>
    <lineage>
        <taxon>Eukaryota</taxon>
        <taxon>Sar</taxon>
        <taxon>Alveolata</taxon>
        <taxon>Ciliophora</taxon>
        <taxon>Intramacronucleata</taxon>
        <taxon>Spirotrichea</taxon>
        <taxon>Stichotrichia</taxon>
        <taxon>Sporadotrichida</taxon>
        <taxon>Oxytrichidae</taxon>
        <taxon>Stylonychinae</taxon>
        <taxon>Stylonychia</taxon>
    </lineage>
</organism>
<name>A0A078AXG3_STYLE</name>
<sequence length="566" mass="66766">MGCSKSKIQQDAVVQIKQKSQQQLPIDPPTKPVLPETLNSRDQTPSPNINLSSIKPELKQELEFVDYKSPMNLPKQNDDPHQTLDISEPSLDVPKQNPKFDKSIITFEDQPPSQLQKIKEQPPPIYNDEEMDMALESFKEMPIQIQPVQISEQEKLILQYREQLAALSKVKVVQKPKPQYLEFKFEPEGELYFLQIQYSFHYDAQAKNFVSNLEKKSLKYPLTSKEILIYRLNWQQDKRTQNFQFKLQKKALIPLQKYEQIFNNESIFENSIFKKDEPIRFVVTKDGFLNSIENMRQVVEQQISFKNLKEPPSKNQIDREVRESEENLKTLWIALVSKWVKLSKDDFMIKSKYKVDFGDKDVFEMEFIKDCNPNLIKSEIKQNLLQTEFYQQAVYQTVRKSIGKSIWIADYKKSLKEDDQIGVDSQSDEDSRELLKKELEFLDNMSKLKNPKSKLKMKEPEKEIKYHITNISDTFNTHSFEENLKPLKTSIKNQSLVVYTHRKDEYLTVDVKSDNYLLFFLYEDCEDMLSKSLLVNTLEFLVQCEKEQKQIRELLENSQVPFVDKQ</sequence>
<reference evidence="2 3" key="1">
    <citation type="submission" date="2014-06" db="EMBL/GenBank/DDBJ databases">
        <authorList>
            <person name="Swart Estienne"/>
        </authorList>
    </citation>
    <scope>NUCLEOTIDE SEQUENCE [LARGE SCALE GENOMIC DNA]</scope>
    <source>
        <strain evidence="2 3">130c</strain>
    </source>
</reference>
<feature type="compositionally biased region" description="Polar residues" evidence="1">
    <location>
        <begin position="37"/>
        <end position="51"/>
    </location>
</feature>
<evidence type="ECO:0000313" key="3">
    <source>
        <dbReference type="Proteomes" id="UP000039865"/>
    </source>
</evidence>
<feature type="region of interest" description="Disordered" evidence="1">
    <location>
        <begin position="75"/>
        <end position="95"/>
    </location>
</feature>
<dbReference type="Proteomes" id="UP000039865">
    <property type="component" value="Unassembled WGS sequence"/>
</dbReference>
<protein>
    <submittedName>
        <fullName evidence="2">Uncharacterized protein</fullName>
    </submittedName>
</protein>